<dbReference type="EMBL" id="JAULSY010000063">
    <property type="protein sequence ID" value="KAK0667990.1"/>
    <property type="molecule type" value="Genomic_DNA"/>
</dbReference>
<reference evidence="2" key="1">
    <citation type="submission" date="2023-06" db="EMBL/GenBank/DDBJ databases">
        <title>Genome-scale phylogeny and comparative genomics of the fungal order Sordariales.</title>
        <authorList>
            <consortium name="Lawrence Berkeley National Laboratory"/>
            <person name="Hensen N."/>
            <person name="Bonometti L."/>
            <person name="Westerberg I."/>
            <person name="Brannstrom I.O."/>
            <person name="Guillou S."/>
            <person name="Cros-Aarteil S."/>
            <person name="Calhoun S."/>
            <person name="Haridas S."/>
            <person name="Kuo A."/>
            <person name="Mondo S."/>
            <person name="Pangilinan J."/>
            <person name="Riley R."/>
            <person name="Labutti K."/>
            <person name="Andreopoulos B."/>
            <person name="Lipzen A."/>
            <person name="Chen C."/>
            <person name="Yanf M."/>
            <person name="Daum C."/>
            <person name="Ng V."/>
            <person name="Clum A."/>
            <person name="Steindorff A."/>
            <person name="Ohm R."/>
            <person name="Martin F."/>
            <person name="Silar P."/>
            <person name="Natvig D."/>
            <person name="Lalanne C."/>
            <person name="Gautier V."/>
            <person name="Ament-Velasquez S.L."/>
            <person name="Kruys A."/>
            <person name="Hutchinson M.I."/>
            <person name="Powell A.J."/>
            <person name="Barry K."/>
            <person name="Miller A.N."/>
            <person name="Grigoriev I.V."/>
            <person name="Debuchy R."/>
            <person name="Gladieux P."/>
            <person name="Thoren M.H."/>
            <person name="Johannesson H."/>
        </authorList>
    </citation>
    <scope>NUCLEOTIDE SEQUENCE</scope>
    <source>
        <strain evidence="2">CBS 307.81</strain>
    </source>
</reference>
<feature type="compositionally biased region" description="Gly residues" evidence="1">
    <location>
        <begin position="184"/>
        <end position="193"/>
    </location>
</feature>
<comment type="caution">
    <text evidence="2">The sequence shown here is derived from an EMBL/GenBank/DDBJ whole genome shotgun (WGS) entry which is preliminary data.</text>
</comment>
<dbReference type="AlphaFoldDB" id="A0AA40D9E6"/>
<gene>
    <name evidence="2" type="ORF">QBC41DRAFT_130229</name>
</gene>
<feature type="region of interest" description="Disordered" evidence="1">
    <location>
        <begin position="175"/>
        <end position="196"/>
    </location>
</feature>
<proteinExistence type="predicted"/>
<evidence type="ECO:0000256" key="1">
    <source>
        <dbReference type="SAM" id="MobiDB-lite"/>
    </source>
</evidence>
<evidence type="ECO:0000313" key="2">
    <source>
        <dbReference type="EMBL" id="KAK0667990.1"/>
    </source>
</evidence>
<evidence type="ECO:0000313" key="3">
    <source>
        <dbReference type="Proteomes" id="UP001174997"/>
    </source>
</evidence>
<dbReference type="Proteomes" id="UP001174997">
    <property type="component" value="Unassembled WGS sequence"/>
</dbReference>
<protein>
    <submittedName>
        <fullName evidence="2">Uncharacterized protein</fullName>
    </submittedName>
</protein>
<name>A0AA40D9E6_9PEZI</name>
<accession>A0AA40D9E6</accession>
<sequence>MPPGRPPGRPPWARRRRVRPDPIQDNFLIPGEFMTEIGLITNTPDYAVVRLPRCLISPRYEVSYMPIDTARILGGPSGEYPSREMTADETRRTTTFESPLGTISSNRTVVAVFEIRQLSLRFNTMRFPVLASNLCRAMRIDVILGANFIQWYQIQLAMRQQGQLSLAAAAGPQYGQGQDNEGLPNGGGGGQEDGNGDNINLWMQMPVVVAADEDVGMGGDMGGPELNGGG</sequence>
<organism evidence="2 3">
    <name type="scientific">Cercophora samala</name>
    <dbReference type="NCBI Taxonomy" id="330535"/>
    <lineage>
        <taxon>Eukaryota</taxon>
        <taxon>Fungi</taxon>
        <taxon>Dikarya</taxon>
        <taxon>Ascomycota</taxon>
        <taxon>Pezizomycotina</taxon>
        <taxon>Sordariomycetes</taxon>
        <taxon>Sordariomycetidae</taxon>
        <taxon>Sordariales</taxon>
        <taxon>Lasiosphaeriaceae</taxon>
        <taxon>Cercophora</taxon>
    </lineage>
</organism>
<keyword evidence="3" id="KW-1185">Reference proteome</keyword>